<organism evidence="1 2">
    <name type="scientific">Desulforapulum autotrophicum (strain ATCC 43914 / DSM 3382 / VKM B-1955 / HRM2)</name>
    <name type="common">Desulfobacterium autotrophicum</name>
    <dbReference type="NCBI Taxonomy" id="177437"/>
    <lineage>
        <taxon>Bacteria</taxon>
        <taxon>Pseudomonadati</taxon>
        <taxon>Thermodesulfobacteriota</taxon>
        <taxon>Desulfobacteria</taxon>
        <taxon>Desulfobacterales</taxon>
        <taxon>Desulfobacteraceae</taxon>
        <taxon>Desulforapulum</taxon>
    </lineage>
</organism>
<gene>
    <name evidence="1" type="ordered locus">HRM2_12850</name>
</gene>
<accession>C0Q8Q6</accession>
<dbReference type="HOGENOM" id="CLU_208992_0_0_7"/>
<dbReference type="AlphaFoldDB" id="C0Q8Q6"/>
<evidence type="ECO:0000313" key="2">
    <source>
        <dbReference type="Proteomes" id="UP000000442"/>
    </source>
</evidence>
<dbReference type="KEGG" id="dat:HRM2_12850"/>
<protein>
    <submittedName>
        <fullName evidence="1">Uncharacterized protein</fullName>
    </submittedName>
</protein>
<proteinExistence type="predicted"/>
<name>C0Q8Q6_DESAH</name>
<reference evidence="1 2" key="1">
    <citation type="journal article" date="2009" name="Environ. Microbiol.">
        <title>Genome sequence of Desulfobacterium autotrophicum HRM2, a marine sulfate reducer oxidizing organic carbon completely to carbon dioxide.</title>
        <authorList>
            <person name="Strittmatter A.W."/>
            <person name="Liesegang H."/>
            <person name="Rabus R."/>
            <person name="Decker I."/>
            <person name="Amann J."/>
            <person name="Andres S."/>
            <person name="Henne A."/>
            <person name="Fricke W.F."/>
            <person name="Martinez-Arias R."/>
            <person name="Bartels D."/>
            <person name="Goesmann A."/>
            <person name="Krause L."/>
            <person name="Puehler A."/>
            <person name="Klenk H.P."/>
            <person name="Richter M."/>
            <person name="Schuler M."/>
            <person name="Gloeckner F.O."/>
            <person name="Meyerdierks A."/>
            <person name="Gottschalk G."/>
            <person name="Amann R."/>
        </authorList>
    </citation>
    <scope>NUCLEOTIDE SEQUENCE [LARGE SCALE GENOMIC DNA]</scope>
    <source>
        <strain evidence="2">ATCC 43914 / DSM 3382 / HRM2</strain>
    </source>
</reference>
<sequence length="41" mass="4605">MEILKCARPTPDFCLVSRRVNGSILKDVRIDVTQKTGKKTS</sequence>
<evidence type="ECO:0000313" key="1">
    <source>
        <dbReference type="EMBL" id="ACN14396.1"/>
    </source>
</evidence>
<keyword evidence="2" id="KW-1185">Reference proteome</keyword>
<dbReference type="EMBL" id="CP001087">
    <property type="protein sequence ID" value="ACN14396.1"/>
    <property type="molecule type" value="Genomic_DNA"/>
</dbReference>
<dbReference type="Proteomes" id="UP000000442">
    <property type="component" value="Chromosome"/>
</dbReference>